<keyword evidence="3" id="KW-1185">Reference proteome</keyword>
<organism evidence="2 3">
    <name type="scientific">Sandaracinus amylolyticus</name>
    <dbReference type="NCBI Taxonomy" id="927083"/>
    <lineage>
        <taxon>Bacteria</taxon>
        <taxon>Pseudomonadati</taxon>
        <taxon>Myxococcota</taxon>
        <taxon>Polyangia</taxon>
        <taxon>Polyangiales</taxon>
        <taxon>Sandaracinaceae</taxon>
        <taxon>Sandaracinus</taxon>
    </lineage>
</organism>
<dbReference type="STRING" id="927083.DB32_003659"/>
<evidence type="ECO:0000313" key="3">
    <source>
        <dbReference type="Proteomes" id="UP000034883"/>
    </source>
</evidence>
<dbReference type="EMBL" id="CP011125">
    <property type="protein sequence ID" value="AKF06510.1"/>
    <property type="molecule type" value="Genomic_DNA"/>
</dbReference>
<protein>
    <submittedName>
        <fullName evidence="2">Uncharacterized protein</fullName>
    </submittedName>
</protein>
<evidence type="ECO:0000313" key="2">
    <source>
        <dbReference type="EMBL" id="AKF06510.1"/>
    </source>
</evidence>
<gene>
    <name evidence="2" type="ORF">DB32_003659</name>
</gene>
<dbReference type="AlphaFoldDB" id="A0A0F6YJ38"/>
<feature type="region of interest" description="Disordered" evidence="1">
    <location>
        <begin position="225"/>
        <end position="252"/>
    </location>
</feature>
<evidence type="ECO:0000256" key="1">
    <source>
        <dbReference type="SAM" id="MobiDB-lite"/>
    </source>
</evidence>
<accession>A0A0F6YJ38</accession>
<dbReference type="Proteomes" id="UP000034883">
    <property type="component" value="Chromosome"/>
</dbReference>
<proteinExistence type="predicted"/>
<dbReference type="KEGG" id="samy:DB32_003659"/>
<name>A0A0F6YJ38_9BACT</name>
<reference evidence="2 3" key="1">
    <citation type="submission" date="2015-03" db="EMBL/GenBank/DDBJ databases">
        <title>Genome assembly of Sandaracinus amylolyticus DSM 53668.</title>
        <authorList>
            <person name="Sharma G."/>
            <person name="Subramanian S."/>
        </authorList>
    </citation>
    <scope>NUCLEOTIDE SEQUENCE [LARGE SCALE GENOMIC DNA]</scope>
    <source>
        <strain evidence="2 3">DSM 53668</strain>
    </source>
</reference>
<sequence length="252" mass="26854">MRAPILDAPSTVALAVKLLARVPAPRDARDRDALARVRSKARTLRAAVLELQRAWAARDDAERREKGRTKVRPLDLASDAAWASLLARLEAWSGIGAEARAAELMALLLPTRLDFTRLALPAQWAVQQQKLDLVEAEGLARDLERLAGAAFLRAVRDTHEALGVALGMRGDAPPEPPIADVLQAMRAVHRAIGAYALRLADVYDDVSDEAAAAIRMALAPIAEARAAAATRPPSEAGEAGGPDTPVPDVDDA</sequence>